<dbReference type="RefSeq" id="WP_357785797.1">
    <property type="nucleotide sequence ID" value="NZ_JBFAKC010000009.1"/>
</dbReference>
<keyword evidence="4" id="KW-0274">FAD</keyword>
<reference evidence="6 7" key="1">
    <citation type="submission" date="2024-06" db="EMBL/GenBank/DDBJ databases">
        <title>The Natural Products Discovery Center: Release of the First 8490 Sequenced Strains for Exploring Actinobacteria Biosynthetic Diversity.</title>
        <authorList>
            <person name="Kalkreuter E."/>
            <person name="Kautsar S.A."/>
            <person name="Yang D."/>
            <person name="Bader C.D."/>
            <person name="Teijaro C.N."/>
            <person name="Fluegel L."/>
            <person name="Davis C.M."/>
            <person name="Simpson J.R."/>
            <person name="Lauterbach L."/>
            <person name="Steele A.D."/>
            <person name="Gui C."/>
            <person name="Meng S."/>
            <person name="Li G."/>
            <person name="Viehrig K."/>
            <person name="Ye F."/>
            <person name="Su P."/>
            <person name="Kiefer A.F."/>
            <person name="Nichols A."/>
            <person name="Cepeda A.J."/>
            <person name="Yan W."/>
            <person name="Fan B."/>
            <person name="Jiang Y."/>
            <person name="Adhikari A."/>
            <person name="Zheng C.-J."/>
            <person name="Schuster L."/>
            <person name="Cowan T.M."/>
            <person name="Smanski M.J."/>
            <person name="Chevrette M.G."/>
            <person name="De Carvalho L.P.S."/>
            <person name="Shen B."/>
        </authorList>
    </citation>
    <scope>NUCLEOTIDE SEQUENCE [LARGE SCALE GENOMIC DNA]</scope>
    <source>
        <strain evidence="6 7">NPDC050403</strain>
    </source>
</reference>
<protein>
    <submittedName>
        <fullName evidence="6">GMC family oxidoreductase N-terminal domain-containing protein</fullName>
    </submittedName>
</protein>
<dbReference type="Gene3D" id="3.30.560.10">
    <property type="entry name" value="Glucose Oxidase, domain 3"/>
    <property type="match status" value="1"/>
</dbReference>
<comment type="cofactor">
    <cofactor evidence="1">
        <name>FAD</name>
        <dbReference type="ChEBI" id="CHEBI:57692"/>
    </cofactor>
</comment>
<dbReference type="Gene3D" id="3.50.50.60">
    <property type="entry name" value="FAD/NAD(P)-binding domain"/>
    <property type="match status" value="1"/>
</dbReference>
<name>A0ABV3FX61_9NOCA</name>
<dbReference type="PIRSF" id="PIRSF000137">
    <property type="entry name" value="Alcohol_oxidase"/>
    <property type="match status" value="1"/>
</dbReference>
<keyword evidence="7" id="KW-1185">Reference proteome</keyword>
<evidence type="ECO:0000259" key="5">
    <source>
        <dbReference type="PROSITE" id="PS00624"/>
    </source>
</evidence>
<comment type="caution">
    <text evidence="6">The sequence shown here is derived from an EMBL/GenBank/DDBJ whole genome shotgun (WGS) entry which is preliminary data.</text>
</comment>
<sequence length="527" mass="57122">MHQGEIVADYVIVGSGSAGAVLADRLSAAPGVRVVVLEAGPPDKNKFAHIPAAFAKLFRSELDWNYLTEPQPRLDDRRIYWPRGRMFGGSSSMNAMMWVRGFRADYDEWALLAGEEWNFAAAIDAFRRVENVENAQYPDEGAAGPLHISEQRSPRASTAAYLAAARELGYPVEPPNRPQPNGFSQTMVTQRGGRRWSAADAFLRPAMRRENLTVLGDALATRVLFDGTRATGVEYVTGGQTFTVSARREVVLCGGAVNTPQLLMLSGIGDIDELARHGIRPVYNAPEVGANLQDHLVAGIGYGVDGDSLFGAEKPRQLLDYLIRHRGMLTSNVGEAYGFVRSAPDLDLPDLELVYAPAPFYYEGLRDPTEHGVILACVLLRPHSRGRIGLASADPTAAPTIDPRYLSDSAGADHEAMRAGLRVCARLAETRALKTVLGPVIYPPEPPVDIEATIELALRGYAHTLYHPAGTCRMGTDPASVVTPRLEVRGVQGLRVADASVMPLLIRGHTHAPSVFVGSRAADFLLE</sequence>
<dbReference type="Proteomes" id="UP001551695">
    <property type="component" value="Unassembled WGS sequence"/>
</dbReference>
<dbReference type="Pfam" id="PF05199">
    <property type="entry name" value="GMC_oxred_C"/>
    <property type="match status" value="1"/>
</dbReference>
<dbReference type="SUPFAM" id="SSF51905">
    <property type="entry name" value="FAD/NAD(P)-binding domain"/>
    <property type="match status" value="1"/>
</dbReference>
<evidence type="ECO:0000256" key="4">
    <source>
        <dbReference type="ARBA" id="ARBA00022827"/>
    </source>
</evidence>
<dbReference type="InterPro" id="IPR012132">
    <property type="entry name" value="GMC_OxRdtase"/>
</dbReference>
<evidence type="ECO:0000313" key="6">
    <source>
        <dbReference type="EMBL" id="MEV0710016.1"/>
    </source>
</evidence>
<keyword evidence="3" id="KW-0285">Flavoprotein</keyword>
<accession>A0ABV3FX61</accession>
<dbReference type="SUPFAM" id="SSF54373">
    <property type="entry name" value="FAD-linked reductases, C-terminal domain"/>
    <property type="match status" value="1"/>
</dbReference>
<dbReference type="InterPro" id="IPR036188">
    <property type="entry name" value="FAD/NAD-bd_sf"/>
</dbReference>
<dbReference type="EMBL" id="JBFAKC010000009">
    <property type="protein sequence ID" value="MEV0710016.1"/>
    <property type="molecule type" value="Genomic_DNA"/>
</dbReference>
<organism evidence="6 7">
    <name type="scientific">Nocardia aurea</name>
    <dbReference type="NCBI Taxonomy" id="2144174"/>
    <lineage>
        <taxon>Bacteria</taxon>
        <taxon>Bacillati</taxon>
        <taxon>Actinomycetota</taxon>
        <taxon>Actinomycetes</taxon>
        <taxon>Mycobacteriales</taxon>
        <taxon>Nocardiaceae</taxon>
        <taxon>Nocardia</taxon>
    </lineage>
</organism>
<gene>
    <name evidence="6" type="ORF">AB0I48_20840</name>
</gene>
<evidence type="ECO:0000256" key="1">
    <source>
        <dbReference type="ARBA" id="ARBA00001974"/>
    </source>
</evidence>
<dbReference type="PANTHER" id="PTHR11552:SF147">
    <property type="entry name" value="CHOLINE DEHYDROGENASE, MITOCHONDRIAL"/>
    <property type="match status" value="1"/>
</dbReference>
<evidence type="ECO:0000313" key="7">
    <source>
        <dbReference type="Proteomes" id="UP001551695"/>
    </source>
</evidence>
<dbReference type="PANTHER" id="PTHR11552">
    <property type="entry name" value="GLUCOSE-METHANOL-CHOLINE GMC OXIDOREDUCTASE"/>
    <property type="match status" value="1"/>
</dbReference>
<evidence type="ECO:0000256" key="3">
    <source>
        <dbReference type="ARBA" id="ARBA00022630"/>
    </source>
</evidence>
<dbReference type="InterPro" id="IPR000172">
    <property type="entry name" value="GMC_OxRdtase_N"/>
</dbReference>
<feature type="domain" description="Glucose-methanol-choline oxidoreductase N-terminal" evidence="5">
    <location>
        <begin position="255"/>
        <end position="269"/>
    </location>
</feature>
<proteinExistence type="inferred from homology"/>
<dbReference type="PROSITE" id="PS00624">
    <property type="entry name" value="GMC_OXRED_2"/>
    <property type="match status" value="1"/>
</dbReference>
<evidence type="ECO:0000256" key="2">
    <source>
        <dbReference type="ARBA" id="ARBA00010790"/>
    </source>
</evidence>
<comment type="similarity">
    <text evidence="2">Belongs to the GMC oxidoreductase family.</text>
</comment>
<dbReference type="Pfam" id="PF00732">
    <property type="entry name" value="GMC_oxred_N"/>
    <property type="match status" value="1"/>
</dbReference>
<dbReference type="InterPro" id="IPR007867">
    <property type="entry name" value="GMC_OxRtase_C"/>
</dbReference>